<keyword evidence="2" id="KW-0808">Transferase</keyword>
<dbReference type="KEGG" id="kse:Ksed_23110"/>
<evidence type="ECO:0000256" key="2">
    <source>
        <dbReference type="ARBA" id="ARBA00022679"/>
    </source>
</evidence>
<dbReference type="CDD" id="cd02440">
    <property type="entry name" value="AdoMet_MTases"/>
    <property type="match status" value="1"/>
</dbReference>
<dbReference type="InterPro" id="IPR041698">
    <property type="entry name" value="Methyltransf_25"/>
</dbReference>
<reference evidence="6 7" key="1">
    <citation type="journal article" date="2009" name="Stand. Genomic Sci.">
        <title>Complete genome sequence of Kytococcus sedentarius type strain (541).</title>
        <authorList>
            <person name="Sims D."/>
            <person name="Brettin T."/>
            <person name="Detter J.C."/>
            <person name="Han C."/>
            <person name="Lapidus A."/>
            <person name="Copeland A."/>
            <person name="Glavina Del Rio T."/>
            <person name="Nolan M."/>
            <person name="Chen F."/>
            <person name="Lucas S."/>
            <person name="Tice H."/>
            <person name="Cheng J.F."/>
            <person name="Bruce D."/>
            <person name="Goodwin L."/>
            <person name="Pitluck S."/>
            <person name="Ovchinnikova G."/>
            <person name="Pati A."/>
            <person name="Ivanova N."/>
            <person name="Mavrommatis K."/>
            <person name="Chen A."/>
            <person name="Palaniappan K."/>
            <person name="D'haeseleer P."/>
            <person name="Chain P."/>
            <person name="Bristow J."/>
            <person name="Eisen J.A."/>
            <person name="Markowitz V."/>
            <person name="Hugenholtz P."/>
            <person name="Schneider S."/>
            <person name="Goker M."/>
            <person name="Pukall R."/>
            <person name="Kyrpides N.C."/>
            <person name="Klenk H.P."/>
        </authorList>
    </citation>
    <scope>NUCLEOTIDE SEQUENCE [LARGE SCALE GENOMIC DNA]</scope>
    <source>
        <strain evidence="7">ATCC 14392 / DSM 20547 / JCM 11482 / CCUG 33030 / NBRC 15357 / NCTC 11040 / CCM 314 / 541</strain>
    </source>
</reference>
<protein>
    <submittedName>
        <fullName evidence="6">Methyltransferase family protein</fullName>
    </submittedName>
</protein>
<dbReference type="RefSeq" id="WP_015780217.1">
    <property type="nucleotide sequence ID" value="NC_013169.1"/>
</dbReference>
<proteinExistence type="predicted"/>
<evidence type="ECO:0000313" key="6">
    <source>
        <dbReference type="EMBL" id="ACV07286.1"/>
    </source>
</evidence>
<dbReference type="InterPro" id="IPR029063">
    <property type="entry name" value="SAM-dependent_MTases_sf"/>
</dbReference>
<dbReference type="STRING" id="478801.Ksed_23110"/>
<evidence type="ECO:0000259" key="5">
    <source>
        <dbReference type="Pfam" id="PF13649"/>
    </source>
</evidence>
<evidence type="ECO:0000313" key="7">
    <source>
        <dbReference type="Proteomes" id="UP000006666"/>
    </source>
</evidence>
<dbReference type="Proteomes" id="UP000006666">
    <property type="component" value="Chromosome"/>
</dbReference>
<accession>C7NM37</accession>
<dbReference type="eggNOG" id="COG2227">
    <property type="taxonomic scope" value="Bacteria"/>
</dbReference>
<evidence type="ECO:0000256" key="1">
    <source>
        <dbReference type="ARBA" id="ARBA00022603"/>
    </source>
</evidence>
<dbReference type="Gene3D" id="3.40.50.150">
    <property type="entry name" value="Vaccinia Virus protein VP39"/>
    <property type="match status" value="1"/>
</dbReference>
<dbReference type="PANTHER" id="PTHR43464:SF19">
    <property type="entry name" value="UBIQUINONE BIOSYNTHESIS O-METHYLTRANSFERASE, MITOCHONDRIAL"/>
    <property type="match status" value="1"/>
</dbReference>
<dbReference type="EMBL" id="CP001686">
    <property type="protein sequence ID" value="ACV07286.1"/>
    <property type="molecule type" value="Genomic_DNA"/>
</dbReference>
<dbReference type="Pfam" id="PF13649">
    <property type="entry name" value="Methyltransf_25"/>
    <property type="match status" value="1"/>
</dbReference>
<dbReference type="GO" id="GO:0008168">
    <property type="term" value="F:methyltransferase activity"/>
    <property type="evidence" value="ECO:0007669"/>
    <property type="project" value="UniProtKB-KW"/>
</dbReference>
<dbReference type="PANTHER" id="PTHR43464">
    <property type="entry name" value="METHYLTRANSFERASE"/>
    <property type="match status" value="1"/>
</dbReference>
<dbReference type="GO" id="GO:0032259">
    <property type="term" value="P:methylation"/>
    <property type="evidence" value="ECO:0007669"/>
    <property type="project" value="UniProtKB-KW"/>
</dbReference>
<organism evidence="6 7">
    <name type="scientific">Kytococcus sedentarius (strain ATCC 14392 / DSM 20547 / JCM 11482 / CCUG 33030 / NBRC 15357 / NCTC 11040 / CCM 314 / 541)</name>
    <name type="common">Micrococcus sedentarius</name>
    <dbReference type="NCBI Taxonomy" id="478801"/>
    <lineage>
        <taxon>Bacteria</taxon>
        <taxon>Bacillati</taxon>
        <taxon>Actinomycetota</taxon>
        <taxon>Actinomycetes</taxon>
        <taxon>Micrococcales</taxon>
        <taxon>Kytococcaceae</taxon>
        <taxon>Kytococcus</taxon>
    </lineage>
</organism>
<evidence type="ECO:0000256" key="4">
    <source>
        <dbReference type="SAM" id="MobiDB-lite"/>
    </source>
</evidence>
<feature type="domain" description="Methyltransferase" evidence="5">
    <location>
        <begin position="63"/>
        <end position="155"/>
    </location>
</feature>
<evidence type="ECO:0000256" key="3">
    <source>
        <dbReference type="ARBA" id="ARBA00022691"/>
    </source>
</evidence>
<keyword evidence="1 6" id="KW-0489">Methyltransferase</keyword>
<keyword evidence="7" id="KW-1185">Reference proteome</keyword>
<dbReference type="HOGENOM" id="CLU_056435_0_2_11"/>
<feature type="region of interest" description="Disordered" evidence="4">
    <location>
        <begin position="1"/>
        <end position="45"/>
    </location>
</feature>
<sequence>MTSSPAAPHDHPHGPGHGQAPASEHPPTSVEHWDERYSGEPTWSGEPNGALVAEVAGLTPGRVLDIGCGEGADAVWLAQQGWEVTALDISPNAVALTQAAAERVGVSVTGVAAGLLSADLPAAGFDLVSAMYPVLERTPDRAVERKLTSLVAPGGTLLFVHHEVDPAHVHEGFDPTRFLDPAAVRASLGDEWEVVVDEARPRHVAGGAGAGHTVDLVVRARKR</sequence>
<gene>
    <name evidence="6" type="ordered locus">Ksed_23110</name>
</gene>
<name>C7NM37_KYTSD</name>
<keyword evidence="3" id="KW-0949">S-adenosyl-L-methionine</keyword>
<dbReference type="SUPFAM" id="SSF53335">
    <property type="entry name" value="S-adenosyl-L-methionine-dependent methyltransferases"/>
    <property type="match status" value="1"/>
</dbReference>
<dbReference type="AlphaFoldDB" id="C7NM37"/>